<feature type="transmembrane region" description="Helical" evidence="6">
    <location>
        <begin position="287"/>
        <end position="308"/>
    </location>
</feature>
<keyword evidence="3 6" id="KW-0812">Transmembrane</keyword>
<comment type="similarity">
    <text evidence="2">Belongs to the SLC13A/DASS transporter (TC 2.A.47) family. DIT1 subfamily.</text>
</comment>
<evidence type="ECO:0000256" key="6">
    <source>
        <dbReference type="SAM" id="Phobius"/>
    </source>
</evidence>
<proteinExistence type="inferred from homology"/>
<gene>
    <name evidence="7" type="ORF">SAMN05660742_101239</name>
</gene>
<dbReference type="GO" id="GO:0022857">
    <property type="term" value="F:transmembrane transporter activity"/>
    <property type="evidence" value="ECO:0007669"/>
    <property type="project" value="InterPro"/>
</dbReference>
<evidence type="ECO:0000256" key="5">
    <source>
        <dbReference type="ARBA" id="ARBA00023136"/>
    </source>
</evidence>
<keyword evidence="5 6" id="KW-0472">Membrane</keyword>
<dbReference type="RefSeq" id="WP_091828467.1">
    <property type="nucleotide sequence ID" value="NZ_FNZK01000001.1"/>
</dbReference>
<dbReference type="GO" id="GO:0016020">
    <property type="term" value="C:membrane"/>
    <property type="evidence" value="ECO:0007669"/>
    <property type="project" value="UniProtKB-SubCell"/>
</dbReference>
<organism evidence="7 8">
    <name type="scientific">Propionispira arboris</name>
    <dbReference type="NCBI Taxonomy" id="84035"/>
    <lineage>
        <taxon>Bacteria</taxon>
        <taxon>Bacillati</taxon>
        <taxon>Bacillota</taxon>
        <taxon>Negativicutes</taxon>
        <taxon>Selenomonadales</taxon>
        <taxon>Selenomonadaceae</taxon>
        <taxon>Propionispira</taxon>
    </lineage>
</organism>
<feature type="transmembrane region" description="Helical" evidence="6">
    <location>
        <begin position="258"/>
        <end position="281"/>
    </location>
</feature>
<dbReference type="EMBL" id="FNZK01000001">
    <property type="protein sequence ID" value="SEI85446.1"/>
    <property type="molecule type" value="Genomic_DNA"/>
</dbReference>
<evidence type="ECO:0000256" key="1">
    <source>
        <dbReference type="ARBA" id="ARBA00004141"/>
    </source>
</evidence>
<dbReference type="InterPro" id="IPR030676">
    <property type="entry name" value="CitT-rel"/>
</dbReference>
<evidence type="ECO:0000256" key="2">
    <source>
        <dbReference type="ARBA" id="ARBA00007349"/>
    </source>
</evidence>
<feature type="transmembrane region" description="Helical" evidence="6">
    <location>
        <begin position="177"/>
        <end position="194"/>
    </location>
</feature>
<sequence>MSKQLRAGLIVLFIGCIIWFIPVPAGLTPQAWHLFAIFASTVAALILQPLPIGASAFIAITFSALSGTLKVDDAIAGYGNSTIWLIICAFLFARGFIKSGLGQRIAFVIINYIGKSSLTLGYAITLSDFIISPATPSSTARAGGIIYPIIQSLALALDSKPGPTARRFGAYIMQIEYHANAITCAMFMTAMAGNPLAAELAAKTIGIEVSWGSWALAAIVPGLISLLLMPYLLYKLFPPEIKEMPHAKEMAQKELRRLGNMSLSEKIVSVVFIGALILWATGSITNINATVVGMLAVCVMLLTKVLTWQDVLNEKGAWDTMFWMGSLIALATALAKTGFIAWLAAMAGGAIQGAGISWYLAFPLLIIAYVYSHYAFASVTAHISAMYAAFLAISVVVGTPPLLAALTFAAMSNLMIPLTHYGGGAAPILYGADYVSMSDWWRLGFIITTVNVMIWLVIGGAWWKFIGLW</sequence>
<feature type="transmembrane region" description="Helical" evidence="6">
    <location>
        <begin position="52"/>
        <end position="69"/>
    </location>
</feature>
<evidence type="ECO:0000313" key="7">
    <source>
        <dbReference type="EMBL" id="SEI85446.1"/>
    </source>
</evidence>
<feature type="transmembrane region" description="Helical" evidence="6">
    <location>
        <begin position="7"/>
        <end position="25"/>
    </location>
</feature>
<dbReference type="PANTHER" id="PTHR42826">
    <property type="entry name" value="DICARBOXYLATE TRANSPORTER 2.1, CHLOROPLASTIC"/>
    <property type="match status" value="1"/>
</dbReference>
<feature type="transmembrane region" description="Helical" evidence="6">
    <location>
        <begin position="214"/>
        <end position="237"/>
    </location>
</feature>
<dbReference type="NCBIfam" id="TIGR00785">
    <property type="entry name" value="dass"/>
    <property type="match status" value="1"/>
</dbReference>
<dbReference type="AlphaFoldDB" id="A0A1H6U1T1"/>
<keyword evidence="4 6" id="KW-1133">Transmembrane helix</keyword>
<dbReference type="PIRSF" id="PIRSF002457">
    <property type="entry name" value="DASS"/>
    <property type="match status" value="1"/>
</dbReference>
<feature type="transmembrane region" description="Helical" evidence="6">
    <location>
        <begin position="75"/>
        <end position="93"/>
    </location>
</feature>
<evidence type="ECO:0000313" key="8">
    <source>
        <dbReference type="Proteomes" id="UP000199662"/>
    </source>
</evidence>
<feature type="transmembrane region" description="Helical" evidence="6">
    <location>
        <begin position="356"/>
        <end position="376"/>
    </location>
</feature>
<protein>
    <submittedName>
        <fullName evidence="7">Divalent anion:Na+ symporter, DASS family</fullName>
    </submittedName>
</protein>
<feature type="transmembrane region" description="Helical" evidence="6">
    <location>
        <begin position="138"/>
        <end position="157"/>
    </location>
</feature>
<feature type="transmembrane region" description="Helical" evidence="6">
    <location>
        <begin position="440"/>
        <end position="463"/>
    </location>
</feature>
<feature type="transmembrane region" description="Helical" evidence="6">
    <location>
        <begin position="320"/>
        <end position="344"/>
    </location>
</feature>
<dbReference type="Proteomes" id="UP000199662">
    <property type="component" value="Unassembled WGS sequence"/>
</dbReference>
<feature type="transmembrane region" description="Helical" evidence="6">
    <location>
        <begin position="105"/>
        <end position="126"/>
    </location>
</feature>
<reference evidence="7 8" key="1">
    <citation type="submission" date="2016-10" db="EMBL/GenBank/DDBJ databases">
        <authorList>
            <person name="de Groot N.N."/>
        </authorList>
    </citation>
    <scope>NUCLEOTIDE SEQUENCE [LARGE SCALE GENOMIC DNA]</scope>
    <source>
        <strain evidence="7 8">DSM 2179</strain>
    </source>
</reference>
<keyword evidence="8" id="KW-1185">Reference proteome</keyword>
<feature type="transmembrane region" description="Helical" evidence="6">
    <location>
        <begin position="388"/>
        <end position="411"/>
    </location>
</feature>
<evidence type="ECO:0000256" key="4">
    <source>
        <dbReference type="ARBA" id="ARBA00022989"/>
    </source>
</evidence>
<dbReference type="Pfam" id="PF00939">
    <property type="entry name" value="Na_sulph_symp"/>
    <property type="match status" value="1"/>
</dbReference>
<name>A0A1H6U1T1_9FIRM</name>
<dbReference type="STRING" id="84035.SAMN05660742_101239"/>
<evidence type="ECO:0000256" key="3">
    <source>
        <dbReference type="ARBA" id="ARBA00022692"/>
    </source>
</evidence>
<accession>A0A1H6U1T1</accession>
<dbReference type="InterPro" id="IPR001898">
    <property type="entry name" value="SLC13A/DASS"/>
</dbReference>
<comment type="subcellular location">
    <subcellularLocation>
        <location evidence="1">Membrane</location>
        <topology evidence="1">Multi-pass membrane protein</topology>
    </subcellularLocation>
</comment>